<feature type="compositionally biased region" description="Low complexity" evidence="2">
    <location>
        <begin position="231"/>
        <end position="248"/>
    </location>
</feature>
<name>A0A316YQU2_9BASI</name>
<proteinExistence type="predicted"/>
<dbReference type="EMBL" id="KZ819635">
    <property type="protein sequence ID" value="PWN91184.1"/>
    <property type="molecule type" value="Genomic_DNA"/>
</dbReference>
<dbReference type="STRING" id="215250.A0A316YQU2"/>
<dbReference type="SUPFAM" id="SSF53927">
    <property type="entry name" value="Cytidine deaminase-like"/>
    <property type="match status" value="1"/>
</dbReference>
<dbReference type="FunCoup" id="A0A316YQU2">
    <property type="interactions" value="124"/>
</dbReference>
<evidence type="ECO:0000259" key="3">
    <source>
        <dbReference type="PROSITE" id="PS51747"/>
    </source>
</evidence>
<dbReference type="InterPro" id="IPR002125">
    <property type="entry name" value="CMP_dCMP_dom"/>
</dbReference>
<dbReference type="PANTHER" id="PTHR11079">
    <property type="entry name" value="CYTOSINE DEAMINASE FAMILY MEMBER"/>
    <property type="match status" value="1"/>
</dbReference>
<dbReference type="GO" id="GO:0005634">
    <property type="term" value="C:nucleus"/>
    <property type="evidence" value="ECO:0007669"/>
    <property type="project" value="TreeGrafter"/>
</dbReference>
<dbReference type="CDD" id="cd01285">
    <property type="entry name" value="nucleoside_deaminase"/>
    <property type="match status" value="1"/>
</dbReference>
<sequence length="261" mass="28220">MTLFVPVDEQSAEDKRWMEEALVMADEAFQAAEVPVGSVFVRDGKVIARHRNRTNELMNATRHAELEAIDHILSLYPPKSSEFPINPHGCPEGDNPFKSTTLYVTIEPCIMCASALRQVGIKRVVFGAGNERFGGNGSVLPVNSDPILQNSPGYEAVGGYSREQAIMHLRRFYLTENIYAPNPRSKANRKLKTDFQPPGVSMHGPNGQPTKKTTRKKSGLPAVNGNGSLGGSAPNEAGSESGSGAEGSKPAHPRLEEVALL</sequence>
<dbReference type="AlphaFoldDB" id="A0A316YQU2"/>
<gene>
    <name evidence="4" type="ORF">FA10DRAFT_265054</name>
</gene>
<dbReference type="Gene3D" id="3.40.140.10">
    <property type="entry name" value="Cytidine Deaminase, domain 2"/>
    <property type="match status" value="1"/>
</dbReference>
<evidence type="ECO:0000256" key="2">
    <source>
        <dbReference type="SAM" id="MobiDB-lite"/>
    </source>
</evidence>
<dbReference type="PANTHER" id="PTHR11079:SF149">
    <property type="entry name" value="TRNA-SPECIFIC ADENOSINE DEAMINASE 2"/>
    <property type="match status" value="1"/>
</dbReference>
<feature type="domain" description="CMP/dCMP-type deaminase" evidence="3">
    <location>
        <begin position="12"/>
        <end position="147"/>
    </location>
</feature>
<dbReference type="InterPro" id="IPR016193">
    <property type="entry name" value="Cytidine_deaminase-like"/>
</dbReference>
<dbReference type="OrthoDB" id="1701769at2759"/>
<dbReference type="GeneID" id="37042818"/>
<feature type="region of interest" description="Disordered" evidence="2">
    <location>
        <begin position="183"/>
        <end position="261"/>
    </location>
</feature>
<keyword evidence="1" id="KW-0378">Hydrolase</keyword>
<keyword evidence="5" id="KW-1185">Reference proteome</keyword>
<evidence type="ECO:0000256" key="1">
    <source>
        <dbReference type="ARBA" id="ARBA00022801"/>
    </source>
</evidence>
<dbReference type="GO" id="GO:0002100">
    <property type="term" value="P:tRNA wobble adenosine to inosine editing"/>
    <property type="evidence" value="ECO:0007669"/>
    <property type="project" value="TreeGrafter"/>
</dbReference>
<dbReference type="GO" id="GO:0005737">
    <property type="term" value="C:cytoplasm"/>
    <property type="evidence" value="ECO:0007669"/>
    <property type="project" value="TreeGrafter"/>
</dbReference>
<dbReference type="PROSITE" id="PS51747">
    <property type="entry name" value="CYT_DCMP_DEAMINASES_2"/>
    <property type="match status" value="1"/>
</dbReference>
<evidence type="ECO:0000313" key="4">
    <source>
        <dbReference type="EMBL" id="PWN91184.1"/>
    </source>
</evidence>
<dbReference type="RefSeq" id="XP_025378382.1">
    <property type="nucleotide sequence ID" value="XM_025520902.1"/>
</dbReference>
<accession>A0A316YQU2</accession>
<organism evidence="4 5">
    <name type="scientific">Acaromyces ingoldii</name>
    <dbReference type="NCBI Taxonomy" id="215250"/>
    <lineage>
        <taxon>Eukaryota</taxon>
        <taxon>Fungi</taxon>
        <taxon>Dikarya</taxon>
        <taxon>Basidiomycota</taxon>
        <taxon>Ustilaginomycotina</taxon>
        <taxon>Exobasidiomycetes</taxon>
        <taxon>Exobasidiales</taxon>
        <taxon>Cryptobasidiaceae</taxon>
        <taxon>Acaromyces</taxon>
    </lineage>
</organism>
<dbReference type="Proteomes" id="UP000245768">
    <property type="component" value="Unassembled WGS sequence"/>
</dbReference>
<dbReference type="Pfam" id="PF00383">
    <property type="entry name" value="dCMP_cyt_deam_1"/>
    <property type="match status" value="1"/>
</dbReference>
<dbReference type="InParanoid" id="A0A316YQU2"/>
<reference evidence="4 5" key="1">
    <citation type="journal article" date="2018" name="Mol. Biol. Evol.">
        <title>Broad Genomic Sampling Reveals a Smut Pathogenic Ancestry of the Fungal Clade Ustilaginomycotina.</title>
        <authorList>
            <person name="Kijpornyongpan T."/>
            <person name="Mondo S.J."/>
            <person name="Barry K."/>
            <person name="Sandor L."/>
            <person name="Lee J."/>
            <person name="Lipzen A."/>
            <person name="Pangilinan J."/>
            <person name="LaButti K."/>
            <person name="Hainaut M."/>
            <person name="Henrissat B."/>
            <person name="Grigoriev I.V."/>
            <person name="Spatafora J.W."/>
            <person name="Aime M.C."/>
        </authorList>
    </citation>
    <scope>NUCLEOTIDE SEQUENCE [LARGE SCALE GENOMIC DNA]</scope>
    <source>
        <strain evidence="4 5">MCA 4198</strain>
    </source>
</reference>
<evidence type="ECO:0000313" key="5">
    <source>
        <dbReference type="Proteomes" id="UP000245768"/>
    </source>
</evidence>
<dbReference type="GO" id="GO:0052717">
    <property type="term" value="F:tRNA-specific adenosine-34 deaminase activity"/>
    <property type="evidence" value="ECO:0007669"/>
    <property type="project" value="TreeGrafter"/>
</dbReference>
<protein>
    <submittedName>
        <fullName evidence="4">Cytidine deaminase-like protein</fullName>
    </submittedName>
</protein>